<comment type="similarity">
    <text evidence="1 8">Belongs to the peptidase S8 family.</text>
</comment>
<feature type="non-terminal residue" evidence="10">
    <location>
        <position position="195"/>
    </location>
</feature>
<comment type="caution">
    <text evidence="10">The sequence shown here is derived from an EMBL/GenBank/DDBJ whole genome shotgun (WGS) entry which is preliminary data.</text>
</comment>
<keyword evidence="2" id="KW-0645">Protease</keyword>
<dbReference type="Gene3D" id="3.40.50.200">
    <property type="entry name" value="Peptidase S8/S53 domain"/>
    <property type="match status" value="1"/>
</dbReference>
<evidence type="ECO:0000256" key="7">
    <source>
        <dbReference type="ARBA" id="ARBA00023619"/>
    </source>
</evidence>
<evidence type="ECO:0000313" key="11">
    <source>
        <dbReference type="Proteomes" id="UP000553632"/>
    </source>
</evidence>
<keyword evidence="5" id="KW-0865">Zymogen</keyword>
<dbReference type="PANTHER" id="PTHR43399">
    <property type="entry name" value="SUBTILISIN-RELATED"/>
    <property type="match status" value="1"/>
</dbReference>
<proteinExistence type="inferred from homology"/>
<evidence type="ECO:0000256" key="3">
    <source>
        <dbReference type="ARBA" id="ARBA00022801"/>
    </source>
</evidence>
<evidence type="ECO:0000256" key="2">
    <source>
        <dbReference type="ARBA" id="ARBA00022670"/>
    </source>
</evidence>
<dbReference type="PRINTS" id="PR00723">
    <property type="entry name" value="SUBTILISIN"/>
</dbReference>
<reference evidence="10 11" key="1">
    <citation type="submission" date="2020-04" db="EMBL/GenBank/DDBJ databases">
        <title>Perkinsus olseni comparative genomics.</title>
        <authorList>
            <person name="Bogema D.R."/>
        </authorList>
    </citation>
    <scope>NUCLEOTIDE SEQUENCE [LARGE SCALE GENOMIC DNA]</scope>
    <source>
        <strain evidence="10 11">ATCC PRA-207</strain>
    </source>
</reference>
<protein>
    <recommendedName>
        <fullName evidence="7">subtilisin</fullName>
        <ecNumber evidence="7">3.4.21.62</ecNumber>
    </recommendedName>
</protein>
<evidence type="ECO:0000256" key="5">
    <source>
        <dbReference type="ARBA" id="ARBA00023145"/>
    </source>
</evidence>
<dbReference type="PANTHER" id="PTHR43399:SF4">
    <property type="entry name" value="CELL WALL-ASSOCIATED PROTEASE"/>
    <property type="match status" value="1"/>
</dbReference>
<dbReference type="OMA" id="KCSASYG"/>
<dbReference type="EMBL" id="JABANO010027596">
    <property type="protein sequence ID" value="KAF4716582.1"/>
    <property type="molecule type" value="Genomic_DNA"/>
</dbReference>
<dbReference type="PROSITE" id="PS51892">
    <property type="entry name" value="SUBTILASE"/>
    <property type="match status" value="1"/>
</dbReference>
<comment type="caution">
    <text evidence="8">Lacks conserved residue(s) required for the propagation of feature annotation.</text>
</comment>
<evidence type="ECO:0000256" key="1">
    <source>
        <dbReference type="ARBA" id="ARBA00011073"/>
    </source>
</evidence>
<evidence type="ECO:0000259" key="9">
    <source>
        <dbReference type="Pfam" id="PF00082"/>
    </source>
</evidence>
<dbReference type="GO" id="GO:0006508">
    <property type="term" value="P:proteolysis"/>
    <property type="evidence" value="ECO:0007669"/>
    <property type="project" value="UniProtKB-KW"/>
</dbReference>
<dbReference type="AlphaFoldDB" id="A0A7J6R836"/>
<sequence>DLTAVGVQIVDSKCSASYGQIVNYLEKAKDLTGIAFVCEPDFKVSLNPAPRRVLPSKVLELNCEGGNPVVGTNDPKSSCQSNLEVIRIGPAWVAARAAKQKLKDIVLAISDTGVDMTHPDLVNQFWKDPVDGSIGYNFITKSSDVTDDNGHGTHNAGNAAAQTNNSLGIAGVANVNGATPNVKLMILKFLDAGGS</sequence>
<keyword evidence="3" id="KW-0378">Hydrolase</keyword>
<evidence type="ECO:0000313" key="10">
    <source>
        <dbReference type="EMBL" id="KAF4716582.1"/>
    </source>
</evidence>
<dbReference type="EC" id="3.4.21.62" evidence="7"/>
<dbReference type="Pfam" id="PF00082">
    <property type="entry name" value="Peptidase_S8"/>
    <property type="match status" value="1"/>
</dbReference>
<organism evidence="10 11">
    <name type="scientific">Perkinsus olseni</name>
    <name type="common">Perkinsus atlanticus</name>
    <dbReference type="NCBI Taxonomy" id="32597"/>
    <lineage>
        <taxon>Eukaryota</taxon>
        <taxon>Sar</taxon>
        <taxon>Alveolata</taxon>
        <taxon>Perkinsozoa</taxon>
        <taxon>Perkinsea</taxon>
        <taxon>Perkinsida</taxon>
        <taxon>Perkinsidae</taxon>
        <taxon>Perkinsus</taxon>
    </lineage>
</organism>
<evidence type="ECO:0000256" key="4">
    <source>
        <dbReference type="ARBA" id="ARBA00022825"/>
    </source>
</evidence>
<evidence type="ECO:0000256" key="8">
    <source>
        <dbReference type="PROSITE-ProRule" id="PRU01240"/>
    </source>
</evidence>
<dbReference type="InterPro" id="IPR051048">
    <property type="entry name" value="Peptidase_S8/S53_subtilisin"/>
</dbReference>
<gene>
    <name evidence="10" type="ORF">FOZ63_019704</name>
</gene>
<keyword evidence="4" id="KW-0720">Serine protease</keyword>
<accession>A0A7J6R836</accession>
<name>A0A7J6R836_PEROL</name>
<dbReference type="InterPro" id="IPR036852">
    <property type="entry name" value="Peptidase_S8/S53_dom_sf"/>
</dbReference>
<dbReference type="SUPFAM" id="SSF52743">
    <property type="entry name" value="Subtilisin-like"/>
    <property type="match status" value="1"/>
</dbReference>
<feature type="non-terminal residue" evidence="10">
    <location>
        <position position="1"/>
    </location>
</feature>
<evidence type="ECO:0000256" key="6">
    <source>
        <dbReference type="ARBA" id="ARBA00023529"/>
    </source>
</evidence>
<comment type="catalytic activity">
    <reaction evidence="6">
        <text>Hydrolysis of proteins with broad specificity for peptide bonds, and a preference for a large uncharged residue in P1. Hydrolyzes peptide amides.</text>
        <dbReference type="EC" id="3.4.21.62"/>
    </reaction>
</comment>
<dbReference type="GO" id="GO:0004252">
    <property type="term" value="F:serine-type endopeptidase activity"/>
    <property type="evidence" value="ECO:0007669"/>
    <property type="project" value="UniProtKB-EC"/>
</dbReference>
<dbReference type="Proteomes" id="UP000553632">
    <property type="component" value="Unassembled WGS sequence"/>
</dbReference>
<dbReference type="InterPro" id="IPR000209">
    <property type="entry name" value="Peptidase_S8/S53_dom"/>
</dbReference>
<keyword evidence="11" id="KW-1185">Reference proteome</keyword>
<feature type="domain" description="Peptidase S8/S53" evidence="9">
    <location>
        <begin position="103"/>
        <end position="192"/>
    </location>
</feature>
<dbReference type="InterPro" id="IPR015500">
    <property type="entry name" value="Peptidase_S8_subtilisin-rel"/>
</dbReference>